<dbReference type="EMBL" id="BAAABZ010000002">
    <property type="protein sequence ID" value="GAA0509377.1"/>
    <property type="molecule type" value="Genomic_DNA"/>
</dbReference>
<gene>
    <name evidence="7" type="ORF">GCM10010390_10300</name>
</gene>
<evidence type="ECO:0000256" key="5">
    <source>
        <dbReference type="ARBA" id="ARBA00023295"/>
    </source>
</evidence>
<protein>
    <recommendedName>
        <fullName evidence="2">alpha-L-fucosidase</fullName>
        <ecNumber evidence="2">3.2.1.51</ecNumber>
    </recommendedName>
</protein>
<keyword evidence="5" id="KW-0326">Glycosidase</keyword>
<evidence type="ECO:0000256" key="2">
    <source>
        <dbReference type="ARBA" id="ARBA00012662"/>
    </source>
</evidence>
<dbReference type="PANTHER" id="PTHR10030">
    <property type="entry name" value="ALPHA-L-FUCOSIDASE"/>
    <property type="match status" value="1"/>
</dbReference>
<name>A0ABN1C0N9_9ACTN</name>
<dbReference type="InterPro" id="IPR000933">
    <property type="entry name" value="Glyco_hydro_29"/>
</dbReference>
<feature type="domain" description="Glycoside hydrolase family 29 N-terminal" evidence="6">
    <location>
        <begin position="8"/>
        <end position="84"/>
    </location>
</feature>
<evidence type="ECO:0000256" key="3">
    <source>
        <dbReference type="ARBA" id="ARBA00022729"/>
    </source>
</evidence>
<dbReference type="InterPro" id="IPR057739">
    <property type="entry name" value="Glyco_hydro_29_N"/>
</dbReference>
<dbReference type="Gene3D" id="3.20.20.80">
    <property type="entry name" value="Glycosidases"/>
    <property type="match status" value="1"/>
</dbReference>
<dbReference type="SUPFAM" id="SSF51445">
    <property type="entry name" value="(Trans)glycosidases"/>
    <property type="match status" value="1"/>
</dbReference>
<dbReference type="PANTHER" id="PTHR10030:SF37">
    <property type="entry name" value="ALPHA-L-FUCOSIDASE-RELATED"/>
    <property type="match status" value="1"/>
</dbReference>
<comment type="similarity">
    <text evidence="1">Belongs to the glycosyl hydrolase 29 family.</text>
</comment>
<reference evidence="7 8" key="1">
    <citation type="journal article" date="2019" name="Int. J. Syst. Evol. Microbiol.">
        <title>The Global Catalogue of Microorganisms (GCM) 10K type strain sequencing project: providing services to taxonomists for standard genome sequencing and annotation.</title>
        <authorList>
            <consortium name="The Broad Institute Genomics Platform"/>
            <consortium name="The Broad Institute Genome Sequencing Center for Infectious Disease"/>
            <person name="Wu L."/>
            <person name="Ma J."/>
        </authorList>
    </citation>
    <scope>NUCLEOTIDE SEQUENCE [LARGE SCALE GENOMIC DNA]</scope>
    <source>
        <strain evidence="7 8">JCM 5052</strain>
    </source>
</reference>
<comment type="caution">
    <text evidence="7">The sequence shown here is derived from an EMBL/GenBank/DDBJ whole genome shotgun (WGS) entry which is preliminary data.</text>
</comment>
<keyword evidence="3" id="KW-0732">Signal</keyword>
<dbReference type="Pfam" id="PF01120">
    <property type="entry name" value="Alpha_L_fucos"/>
    <property type="match status" value="1"/>
</dbReference>
<evidence type="ECO:0000313" key="7">
    <source>
        <dbReference type="EMBL" id="GAA0509377.1"/>
    </source>
</evidence>
<evidence type="ECO:0000313" key="8">
    <source>
        <dbReference type="Proteomes" id="UP001501576"/>
    </source>
</evidence>
<dbReference type="EC" id="3.2.1.51" evidence="2"/>
<keyword evidence="8" id="KW-1185">Reference proteome</keyword>
<proteinExistence type="inferred from homology"/>
<evidence type="ECO:0000256" key="1">
    <source>
        <dbReference type="ARBA" id="ARBA00007951"/>
    </source>
</evidence>
<sequence>MDLCFAQPPQNASPYKATGAQQVMLTAKHHDGFVLYPSRYTDHDVEASPWWTNGPGGRNPDGDVLGAYVKAARKAGLKVGVYLSPGRRQPLGRCGRHPELRRQELVRADPRALPGCRGLPGRILPLAAPVTADGLRVRVLAARAAPRLLPPTVHLGAAGRR</sequence>
<accession>A0ABN1C0N9</accession>
<dbReference type="Proteomes" id="UP001501576">
    <property type="component" value="Unassembled WGS sequence"/>
</dbReference>
<dbReference type="InterPro" id="IPR017853">
    <property type="entry name" value="GH"/>
</dbReference>
<evidence type="ECO:0000259" key="6">
    <source>
        <dbReference type="Pfam" id="PF01120"/>
    </source>
</evidence>
<organism evidence="7 8">
    <name type="scientific">Streptomyces mordarskii</name>
    <dbReference type="NCBI Taxonomy" id="1226758"/>
    <lineage>
        <taxon>Bacteria</taxon>
        <taxon>Bacillati</taxon>
        <taxon>Actinomycetota</taxon>
        <taxon>Actinomycetes</taxon>
        <taxon>Kitasatosporales</taxon>
        <taxon>Streptomycetaceae</taxon>
        <taxon>Streptomyces</taxon>
    </lineage>
</organism>
<evidence type="ECO:0000256" key="4">
    <source>
        <dbReference type="ARBA" id="ARBA00022801"/>
    </source>
</evidence>
<keyword evidence="4" id="KW-0378">Hydrolase</keyword>